<accession>A0ABW4J3Y3</accession>
<dbReference type="InterPro" id="IPR029039">
    <property type="entry name" value="Flavoprotein-like_sf"/>
</dbReference>
<dbReference type="PROSITE" id="PS50902">
    <property type="entry name" value="FLAVODOXIN_LIKE"/>
    <property type="match status" value="1"/>
</dbReference>
<name>A0ABW4J3Y3_9LACO</name>
<dbReference type="InterPro" id="IPR050619">
    <property type="entry name" value="Flavodoxin"/>
</dbReference>
<evidence type="ECO:0000256" key="1">
    <source>
        <dbReference type="ARBA" id="ARBA00001917"/>
    </source>
</evidence>
<organism evidence="9 10">
    <name type="scientific">Agrilactobacillus yilanensis</name>
    <dbReference type="NCBI Taxonomy" id="2485997"/>
    <lineage>
        <taxon>Bacteria</taxon>
        <taxon>Bacillati</taxon>
        <taxon>Bacillota</taxon>
        <taxon>Bacilli</taxon>
        <taxon>Lactobacillales</taxon>
        <taxon>Lactobacillaceae</taxon>
        <taxon>Agrilactobacillus</taxon>
    </lineage>
</organism>
<evidence type="ECO:0000313" key="9">
    <source>
        <dbReference type="EMBL" id="MFD1671097.1"/>
    </source>
</evidence>
<dbReference type="EMBL" id="JBHTOP010000005">
    <property type="protein sequence ID" value="MFD1671097.1"/>
    <property type="molecule type" value="Genomic_DNA"/>
</dbReference>
<dbReference type="PANTHER" id="PTHR42809:SF1">
    <property type="entry name" value="FLAVODOXIN 1"/>
    <property type="match status" value="1"/>
</dbReference>
<keyword evidence="7" id="KW-0249">Electron transport</keyword>
<dbReference type="Pfam" id="PF00258">
    <property type="entry name" value="Flavodoxin_1"/>
    <property type="match status" value="1"/>
</dbReference>
<evidence type="ECO:0000256" key="7">
    <source>
        <dbReference type="ARBA" id="ARBA00022982"/>
    </source>
</evidence>
<proteinExistence type="inferred from homology"/>
<evidence type="ECO:0000256" key="3">
    <source>
        <dbReference type="ARBA" id="ARBA00005267"/>
    </source>
</evidence>
<sequence length="145" mass="16049">MATIKIAYASMTDNNKSIADYLSEYFTQKGAIVDVSEIADTDAEDLLDYDIDVIVTYTYYEGEIPDDAEDFFDEIKDLELDGKVYGVAGSGSTDHEHFGRAVDYFDKAMQEAGGKKGSDVVKVDEEPDDTDFEHLKAFADALLEA</sequence>
<comment type="caution">
    <text evidence="9">The sequence shown here is derived from an EMBL/GenBank/DDBJ whole genome shotgun (WGS) entry which is preliminary data.</text>
</comment>
<dbReference type="SUPFAM" id="SSF52218">
    <property type="entry name" value="Flavoproteins"/>
    <property type="match status" value="1"/>
</dbReference>
<dbReference type="Gene3D" id="3.40.50.360">
    <property type="match status" value="1"/>
</dbReference>
<comment type="cofactor">
    <cofactor evidence="1">
        <name>FMN</name>
        <dbReference type="ChEBI" id="CHEBI:58210"/>
    </cofactor>
</comment>
<dbReference type="InterPro" id="IPR008254">
    <property type="entry name" value="Flavodoxin/NO_synth"/>
</dbReference>
<comment type="similarity">
    <text evidence="3">Belongs to the flavodoxin family.</text>
</comment>
<evidence type="ECO:0000256" key="6">
    <source>
        <dbReference type="ARBA" id="ARBA00022643"/>
    </source>
</evidence>
<evidence type="ECO:0000256" key="2">
    <source>
        <dbReference type="ARBA" id="ARBA00003297"/>
    </source>
</evidence>
<gene>
    <name evidence="9" type="ORF">ACFQ5M_03180</name>
</gene>
<keyword evidence="4" id="KW-0813">Transport</keyword>
<dbReference type="PANTHER" id="PTHR42809">
    <property type="entry name" value="FLAVODOXIN 2"/>
    <property type="match status" value="1"/>
</dbReference>
<comment type="function">
    <text evidence="2">Low-potential electron donor to a number of redox enzymes.</text>
</comment>
<keyword evidence="5" id="KW-0285">Flavoprotein</keyword>
<evidence type="ECO:0000256" key="5">
    <source>
        <dbReference type="ARBA" id="ARBA00022630"/>
    </source>
</evidence>
<protein>
    <submittedName>
        <fullName evidence="9">Flavodoxin domain-containing protein</fullName>
    </submittedName>
</protein>
<evidence type="ECO:0000256" key="4">
    <source>
        <dbReference type="ARBA" id="ARBA00022448"/>
    </source>
</evidence>
<dbReference type="RefSeq" id="WP_125714313.1">
    <property type="nucleotide sequence ID" value="NZ_JBHTOP010000005.1"/>
</dbReference>
<keyword evidence="10" id="KW-1185">Reference proteome</keyword>
<feature type="domain" description="Flavodoxin-like" evidence="8">
    <location>
        <begin position="4"/>
        <end position="143"/>
    </location>
</feature>
<dbReference type="Proteomes" id="UP001597267">
    <property type="component" value="Unassembled WGS sequence"/>
</dbReference>
<keyword evidence="6" id="KW-0288">FMN</keyword>
<evidence type="ECO:0000313" key="10">
    <source>
        <dbReference type="Proteomes" id="UP001597267"/>
    </source>
</evidence>
<evidence type="ECO:0000259" key="8">
    <source>
        <dbReference type="PROSITE" id="PS50902"/>
    </source>
</evidence>
<reference evidence="10" key="1">
    <citation type="journal article" date="2019" name="Int. J. Syst. Evol. Microbiol.">
        <title>The Global Catalogue of Microorganisms (GCM) 10K type strain sequencing project: providing services to taxonomists for standard genome sequencing and annotation.</title>
        <authorList>
            <consortium name="The Broad Institute Genomics Platform"/>
            <consortium name="The Broad Institute Genome Sequencing Center for Infectious Disease"/>
            <person name="Wu L."/>
            <person name="Ma J."/>
        </authorList>
    </citation>
    <scope>NUCLEOTIDE SEQUENCE [LARGE SCALE GENOMIC DNA]</scope>
    <source>
        <strain evidence="10">CCM 8896</strain>
    </source>
</reference>